<evidence type="ECO:0000313" key="14">
    <source>
        <dbReference type="Proteomes" id="UP000732105"/>
    </source>
</evidence>
<dbReference type="Pfam" id="PF07715">
    <property type="entry name" value="Plug"/>
    <property type="match status" value="1"/>
</dbReference>
<dbReference type="Pfam" id="PF00593">
    <property type="entry name" value="TonB_dep_Rec_b-barrel"/>
    <property type="match status" value="1"/>
</dbReference>
<gene>
    <name evidence="13" type="ORF">ELS83_19400</name>
</gene>
<dbReference type="RefSeq" id="WP_171597229.1">
    <property type="nucleotide sequence ID" value="NZ_RZNH01000047.1"/>
</dbReference>
<dbReference type="InterPro" id="IPR039426">
    <property type="entry name" value="TonB-dep_rcpt-like"/>
</dbReference>
<dbReference type="Gene3D" id="2.170.130.10">
    <property type="entry name" value="TonB-dependent receptor, plug domain"/>
    <property type="match status" value="1"/>
</dbReference>
<dbReference type="InterPro" id="IPR000531">
    <property type="entry name" value="Beta-barrel_TonB"/>
</dbReference>
<accession>A0ABX1X1L0</accession>
<dbReference type="InterPro" id="IPR037066">
    <property type="entry name" value="Plug_dom_sf"/>
</dbReference>
<evidence type="ECO:0000256" key="2">
    <source>
        <dbReference type="ARBA" id="ARBA00022448"/>
    </source>
</evidence>
<feature type="domain" description="TonB-dependent receptor plug" evidence="12">
    <location>
        <begin position="114"/>
        <end position="219"/>
    </location>
</feature>
<dbReference type="InterPro" id="IPR023997">
    <property type="entry name" value="TonB-dep_OMP_SusC/RagA_CS"/>
</dbReference>
<dbReference type="Proteomes" id="UP000732105">
    <property type="component" value="Unassembled WGS sequence"/>
</dbReference>
<feature type="chain" id="PRO_5046954566" evidence="10">
    <location>
        <begin position="20"/>
        <end position="1044"/>
    </location>
</feature>
<evidence type="ECO:0000256" key="5">
    <source>
        <dbReference type="ARBA" id="ARBA00023077"/>
    </source>
</evidence>
<evidence type="ECO:0000256" key="6">
    <source>
        <dbReference type="ARBA" id="ARBA00023136"/>
    </source>
</evidence>
<evidence type="ECO:0000259" key="12">
    <source>
        <dbReference type="Pfam" id="PF07715"/>
    </source>
</evidence>
<feature type="domain" description="TonB-dependent receptor-like beta-barrel" evidence="11">
    <location>
        <begin position="446"/>
        <end position="1002"/>
    </location>
</feature>
<keyword evidence="4 8" id="KW-0812">Transmembrane</keyword>
<comment type="caution">
    <text evidence="13">The sequence shown here is derived from an EMBL/GenBank/DDBJ whole genome shotgun (WGS) entry which is preliminary data.</text>
</comment>
<dbReference type="InterPro" id="IPR023996">
    <property type="entry name" value="TonB-dep_OMP_SusC/RagA"/>
</dbReference>
<keyword evidence="14" id="KW-1185">Reference proteome</keyword>
<dbReference type="InterPro" id="IPR008969">
    <property type="entry name" value="CarboxyPept-like_regulatory"/>
</dbReference>
<keyword evidence="5 9" id="KW-0798">TonB box</keyword>
<dbReference type="Pfam" id="PF13715">
    <property type="entry name" value="CarbopepD_reg_2"/>
    <property type="match status" value="1"/>
</dbReference>
<evidence type="ECO:0000256" key="7">
    <source>
        <dbReference type="ARBA" id="ARBA00023237"/>
    </source>
</evidence>
<dbReference type="PROSITE" id="PS52016">
    <property type="entry name" value="TONB_DEPENDENT_REC_3"/>
    <property type="match status" value="1"/>
</dbReference>
<dbReference type="InterPro" id="IPR012910">
    <property type="entry name" value="Plug_dom"/>
</dbReference>
<dbReference type="SUPFAM" id="SSF49464">
    <property type="entry name" value="Carboxypeptidase regulatory domain-like"/>
    <property type="match status" value="1"/>
</dbReference>
<evidence type="ECO:0000256" key="3">
    <source>
        <dbReference type="ARBA" id="ARBA00022452"/>
    </source>
</evidence>
<reference evidence="13 14" key="1">
    <citation type="submission" date="2018-12" db="EMBL/GenBank/DDBJ databases">
        <title>Marinifilum JC070 sp. nov., a marine bacterium isolated from Yongle Blue Hole in the South China Sea.</title>
        <authorList>
            <person name="Fu T."/>
        </authorList>
    </citation>
    <scope>NUCLEOTIDE SEQUENCE [LARGE SCALE GENOMIC DNA]</scope>
    <source>
        <strain evidence="13 14">JC070</strain>
    </source>
</reference>
<evidence type="ECO:0000256" key="9">
    <source>
        <dbReference type="RuleBase" id="RU003357"/>
    </source>
</evidence>
<comment type="similarity">
    <text evidence="8 9">Belongs to the TonB-dependent receptor family.</text>
</comment>
<comment type="subcellular location">
    <subcellularLocation>
        <location evidence="1 8">Cell outer membrane</location>
        <topology evidence="1 8">Multi-pass membrane protein</topology>
    </subcellularLocation>
</comment>
<evidence type="ECO:0000256" key="8">
    <source>
        <dbReference type="PROSITE-ProRule" id="PRU01360"/>
    </source>
</evidence>
<evidence type="ECO:0000256" key="1">
    <source>
        <dbReference type="ARBA" id="ARBA00004571"/>
    </source>
</evidence>
<feature type="signal peptide" evidence="10">
    <location>
        <begin position="1"/>
        <end position="19"/>
    </location>
</feature>
<proteinExistence type="inferred from homology"/>
<dbReference type="Gene3D" id="2.40.170.20">
    <property type="entry name" value="TonB-dependent receptor, beta-barrel domain"/>
    <property type="match status" value="1"/>
</dbReference>
<dbReference type="SUPFAM" id="SSF56935">
    <property type="entry name" value="Porins"/>
    <property type="match status" value="1"/>
</dbReference>
<protein>
    <submittedName>
        <fullName evidence="13">TonB-dependent receptor</fullName>
    </submittedName>
</protein>
<keyword evidence="10" id="KW-0732">Signal</keyword>
<evidence type="ECO:0000256" key="4">
    <source>
        <dbReference type="ARBA" id="ARBA00022692"/>
    </source>
</evidence>
<evidence type="ECO:0000313" key="13">
    <source>
        <dbReference type="EMBL" id="NOU61969.1"/>
    </source>
</evidence>
<dbReference type="Gene3D" id="2.60.40.1120">
    <property type="entry name" value="Carboxypeptidase-like, regulatory domain"/>
    <property type="match status" value="1"/>
</dbReference>
<evidence type="ECO:0000256" key="10">
    <source>
        <dbReference type="SAM" id="SignalP"/>
    </source>
</evidence>
<dbReference type="InterPro" id="IPR036942">
    <property type="entry name" value="Beta-barrel_TonB_sf"/>
</dbReference>
<keyword evidence="7 8" id="KW-0998">Cell outer membrane</keyword>
<dbReference type="EMBL" id="RZNH01000047">
    <property type="protein sequence ID" value="NOU61969.1"/>
    <property type="molecule type" value="Genomic_DNA"/>
</dbReference>
<keyword evidence="6 8" id="KW-0472">Membrane</keyword>
<keyword evidence="13" id="KW-0675">Receptor</keyword>
<name>A0ABX1X1L0_9BACT</name>
<keyword evidence="2 8" id="KW-0813">Transport</keyword>
<keyword evidence="3 8" id="KW-1134">Transmembrane beta strand</keyword>
<dbReference type="NCBIfam" id="TIGR04057">
    <property type="entry name" value="SusC_RagA_signa"/>
    <property type="match status" value="1"/>
</dbReference>
<organism evidence="13 14">
    <name type="scientific">Marinifilum caeruleilacunae</name>
    <dbReference type="NCBI Taxonomy" id="2499076"/>
    <lineage>
        <taxon>Bacteria</taxon>
        <taxon>Pseudomonadati</taxon>
        <taxon>Bacteroidota</taxon>
        <taxon>Bacteroidia</taxon>
        <taxon>Marinilabiliales</taxon>
        <taxon>Marinifilaceae</taxon>
    </lineage>
</organism>
<sequence>MKKTVLFLVMAFFCLQSFAQKQVVTGLVTSAEDGTPLPFASVVVKGTTIGTSTDFDGKFSLEASSEDVLVFSLIGFTSQEVLVGDKTEINVILDTETTGLDEVVVIGYGVQKKSVVTASISSVDAEDLEKSTPSRIENVLKGRVSGVQITQSSGQPGADSKVRIRGIGTINNSDPLYIVDGMAVDGGINYLNPSDIESVEVLKDAASSAIYGARGANGVILVTTKSGSQGKATISYDFSYGFQNPWTKKAVLNAEEYMVIMNEMQLNDGNSAIYSSEQIASAGSGTDWQDETFNYDAPVQNHQVSISGGNDRSNYFVSFGYFNQEGIVGGNFNKSNFERYSLRLNNTYDVLKEERQWFSNLKVGINAGYTRIKSTGIETNSEFGSVLGSALAFDPSVPVYATDPDAVLAAQPTAVTDKDGRVFSLPPSGFQEIANPVAMLNAPDNSKDNSDKFVATLWAELEIIKDLKFKSSYGVDLAFWGADGYRFPYYLTSQGKNFSRSSVWSSMNRGYNWQIENTLHYMKTINEKHNFSALLGQSSKEYTYRNLSGTDFDLLEENPTKAVIDYATADEDDSMVSGGTGGYTSKTLASYFGRIDYNFDEKYMFQATVRRDGSSNFGPNNKWATFPSFSVGWNVTNESFMDGLPEWVDYLKVRASWGRNGNENIDAFSYTSLMDGGTNYYFGSGDNSTLQYGTNASRIANPDVKWEESEQIDVGFDLRLFNHALTVGFDYFKKDTEGMLIAQPIPGYVGKGAPIANAGDMENKGIEFEITWKDNIGELNYSVSAQASYIKNELIDMGNDSGEAIYESNGASGVGSYVKGQNGEVFPFFYGFKTNGLIQNEAEATQYNNTYGESAMPGDVRFVDYNNDGIINDDDRTKIGKGMADWTFGLNISADYKNFDFNAFFQGSYGNDIYDFSQRADIPNMNRPAWILDRWRGEGTSNSIPRVTSEDPNGNARSSDLYVKDGSYVRLKSIQLGYTIPSSIISKNIIQRFRVYVAAENLFTLTDYEGFEPEVASGGYTTIGVDKGVYPQSRTITFGANITF</sequence>
<dbReference type="NCBIfam" id="TIGR04056">
    <property type="entry name" value="OMP_RagA_SusC"/>
    <property type="match status" value="1"/>
</dbReference>
<evidence type="ECO:0000259" key="11">
    <source>
        <dbReference type="Pfam" id="PF00593"/>
    </source>
</evidence>